<evidence type="ECO:0000313" key="1">
    <source>
        <dbReference type="EMBL" id="SHJ04864.1"/>
    </source>
</evidence>
<dbReference type="EMBL" id="FQXK01000059">
    <property type="protein sequence ID" value="SHJ04864.1"/>
    <property type="molecule type" value="Genomic_DNA"/>
</dbReference>
<evidence type="ECO:0000313" key="2">
    <source>
        <dbReference type="Proteomes" id="UP000184278"/>
    </source>
</evidence>
<gene>
    <name evidence="1" type="ORF">SAMN02745229_04028</name>
</gene>
<feature type="non-terminal residue" evidence="1">
    <location>
        <position position="1"/>
    </location>
</feature>
<organism evidence="1 2">
    <name type="scientific">Butyrivibrio fibrisolvens DSM 3071</name>
    <dbReference type="NCBI Taxonomy" id="1121131"/>
    <lineage>
        <taxon>Bacteria</taxon>
        <taxon>Bacillati</taxon>
        <taxon>Bacillota</taxon>
        <taxon>Clostridia</taxon>
        <taxon>Lachnospirales</taxon>
        <taxon>Lachnospiraceae</taxon>
        <taxon>Butyrivibrio</taxon>
    </lineage>
</organism>
<keyword evidence="2" id="KW-1185">Reference proteome</keyword>
<name>A0A1M6G4N6_BUTFI</name>
<reference evidence="2" key="1">
    <citation type="submission" date="2016-11" db="EMBL/GenBank/DDBJ databases">
        <authorList>
            <person name="Varghese N."/>
            <person name="Submissions S."/>
        </authorList>
    </citation>
    <scope>NUCLEOTIDE SEQUENCE [LARGE SCALE GENOMIC DNA]</scope>
    <source>
        <strain evidence="2">DSM 3071</strain>
    </source>
</reference>
<dbReference type="Proteomes" id="UP000184278">
    <property type="component" value="Unassembled WGS sequence"/>
</dbReference>
<accession>A0A1M6G4N6</accession>
<dbReference type="AlphaFoldDB" id="A0A1M6G4N6"/>
<proteinExistence type="predicted"/>
<protein>
    <submittedName>
        <fullName evidence="1">Uncharacterized protein</fullName>
    </submittedName>
</protein>
<sequence length="42" mass="4622">KKYGKGKVRGILEGKIDVLFEGSVEKVFAAQVCIDKKILTVI</sequence>